<reference evidence="1 2" key="2">
    <citation type="journal article" date="2023" name="ChemBioChem">
        <title>Acyltransferase Domain Exchange between Two Independent Type I Polyketide Synthases in the Same Producer Strain of Macrolide Antibiotics.</title>
        <authorList>
            <person name="Kudo F."/>
            <person name="Kishikawa K."/>
            <person name="Tsuboi K."/>
            <person name="Kido T."/>
            <person name="Usui T."/>
            <person name="Hashimoto J."/>
            <person name="Shin-Ya K."/>
            <person name="Miyanaga A."/>
            <person name="Eguchi T."/>
        </authorList>
    </citation>
    <scope>NUCLEOTIDE SEQUENCE [LARGE SCALE GENOMIC DNA]</scope>
    <source>
        <strain evidence="1 2">A-8890</strain>
    </source>
</reference>
<evidence type="ECO:0000313" key="2">
    <source>
        <dbReference type="Proteomes" id="UP001321542"/>
    </source>
</evidence>
<gene>
    <name evidence="1" type="ORF">SGFS_082740</name>
</gene>
<sequence>MADSAFWIASLTAGTAVLASWVTSRGTARAARIQADTSAGAQRVERLREARRTAYAEFIEQAQRLSDVYWKVSELYRGAAGGLGPEHVEELRRLRERQRDEYGTLRHRTWIVSLEGPDEVAELANAVRRATNPFYRALEAMIDGDADADAGAGADAFGRFDAAYGPFWQALKDFIKASRDTLHTM</sequence>
<dbReference type="Proteomes" id="UP001321542">
    <property type="component" value="Chromosome"/>
</dbReference>
<dbReference type="EMBL" id="AP018448">
    <property type="protein sequence ID" value="BBC36980.1"/>
    <property type="molecule type" value="Genomic_DNA"/>
</dbReference>
<dbReference type="RefSeq" id="WP_286257251.1">
    <property type="nucleotide sequence ID" value="NZ_AP018448.1"/>
</dbReference>
<organism evidence="1 2">
    <name type="scientific">Streptomyces graminofaciens</name>
    <dbReference type="NCBI Taxonomy" id="68212"/>
    <lineage>
        <taxon>Bacteria</taxon>
        <taxon>Bacillati</taxon>
        <taxon>Actinomycetota</taxon>
        <taxon>Actinomycetes</taxon>
        <taxon>Kitasatosporales</taxon>
        <taxon>Streptomycetaceae</taxon>
        <taxon>Streptomyces</taxon>
    </lineage>
</organism>
<keyword evidence="2" id="KW-1185">Reference proteome</keyword>
<protein>
    <recommendedName>
        <fullName evidence="3">Secreted protein</fullName>
    </recommendedName>
</protein>
<evidence type="ECO:0008006" key="3">
    <source>
        <dbReference type="Google" id="ProtNLM"/>
    </source>
</evidence>
<name>A0ABM7FKZ5_9ACTN</name>
<reference evidence="1 2" key="1">
    <citation type="journal article" date="2010" name="ChemBioChem">
        <title>Cloning and characterization of the biosynthetic gene cluster of 16-membered macrolide antibiotic FD-891: involvement of a dual functional cytochrome P450 monooxygenase catalyzing epoxidation and hydroxylation.</title>
        <authorList>
            <person name="Kudo F."/>
            <person name="Motegi A."/>
            <person name="Mizoue K."/>
            <person name="Eguchi T."/>
        </authorList>
    </citation>
    <scope>NUCLEOTIDE SEQUENCE [LARGE SCALE GENOMIC DNA]</scope>
    <source>
        <strain evidence="1 2">A-8890</strain>
    </source>
</reference>
<accession>A0ABM7FKZ5</accession>
<evidence type="ECO:0000313" key="1">
    <source>
        <dbReference type="EMBL" id="BBC36980.1"/>
    </source>
</evidence>
<proteinExistence type="predicted"/>